<keyword evidence="1" id="KW-0175">Coiled coil</keyword>
<evidence type="ECO:0000313" key="2">
    <source>
        <dbReference type="EMBL" id="AOE49859.1"/>
    </source>
</evidence>
<feature type="coiled-coil region" evidence="1">
    <location>
        <begin position="7"/>
        <end position="34"/>
    </location>
</feature>
<evidence type="ECO:0008006" key="4">
    <source>
        <dbReference type="Google" id="ProtNLM"/>
    </source>
</evidence>
<evidence type="ECO:0000256" key="1">
    <source>
        <dbReference type="SAM" id="Coils"/>
    </source>
</evidence>
<evidence type="ECO:0000313" key="3">
    <source>
        <dbReference type="Proteomes" id="UP000094147"/>
    </source>
</evidence>
<dbReference type="OrthoDB" id="6197894at2"/>
<name>A0A1B3BAN4_9GAMM</name>
<proteinExistence type="predicted"/>
<gene>
    <name evidence="2" type="ORF">KS2013_1139</name>
</gene>
<keyword evidence="3" id="KW-1185">Reference proteome</keyword>
<dbReference type="EMBL" id="CP012418">
    <property type="protein sequence ID" value="AOE49859.1"/>
    <property type="molecule type" value="Genomic_DNA"/>
</dbReference>
<dbReference type="Proteomes" id="UP000094147">
    <property type="component" value="Chromosome"/>
</dbReference>
<dbReference type="AlphaFoldDB" id="A0A1B3BAN4"/>
<organism evidence="2 3">
    <name type="scientific">Kangiella sediminilitoris</name>
    <dbReference type="NCBI Taxonomy" id="1144748"/>
    <lineage>
        <taxon>Bacteria</taxon>
        <taxon>Pseudomonadati</taxon>
        <taxon>Pseudomonadota</taxon>
        <taxon>Gammaproteobacteria</taxon>
        <taxon>Kangiellales</taxon>
        <taxon>Kangiellaceae</taxon>
        <taxon>Kangiella</taxon>
    </lineage>
</organism>
<sequence length="96" mass="11086">MSEEKRKKEAQELYERIKAERDDLKLQAHLAKAELRDKWVEAEHQWESFSTKFRAISKGAGKAADDVGEGFHQLGKELKHAYEDLKQSIKSSKLSN</sequence>
<dbReference type="KEGG" id="ksd:KS2013_1139"/>
<dbReference type="RefSeq" id="WP_068991008.1">
    <property type="nucleotide sequence ID" value="NZ_CP012418.1"/>
</dbReference>
<accession>A0A1B3BAN4</accession>
<reference evidence="3" key="1">
    <citation type="submission" date="2015-08" db="EMBL/GenBank/DDBJ databases">
        <authorList>
            <person name="Kim K.M."/>
        </authorList>
    </citation>
    <scope>NUCLEOTIDE SEQUENCE [LARGE SCALE GENOMIC DNA]</scope>
    <source>
        <strain evidence="3">KCTC 23892</strain>
    </source>
</reference>
<dbReference type="STRING" id="1144748.KS2013_1139"/>
<protein>
    <recommendedName>
        <fullName evidence="4">Coiled coil domain-containing protein</fullName>
    </recommendedName>
</protein>